<gene>
    <name evidence="2" type="ORF">DM01DRAFT_1341645</name>
</gene>
<accession>A0A1X2GYB5</accession>
<feature type="region of interest" description="Disordered" evidence="1">
    <location>
        <begin position="25"/>
        <end position="132"/>
    </location>
</feature>
<evidence type="ECO:0000313" key="2">
    <source>
        <dbReference type="EMBL" id="ORX63089.1"/>
    </source>
</evidence>
<evidence type="ECO:0000256" key="1">
    <source>
        <dbReference type="SAM" id="MobiDB-lite"/>
    </source>
</evidence>
<comment type="caution">
    <text evidence="2">The sequence shown here is derived from an EMBL/GenBank/DDBJ whole genome shotgun (WGS) entry which is preliminary data.</text>
</comment>
<proteinExistence type="predicted"/>
<dbReference type="EMBL" id="MCGT01000001">
    <property type="protein sequence ID" value="ORX63089.1"/>
    <property type="molecule type" value="Genomic_DNA"/>
</dbReference>
<feature type="compositionally biased region" description="Low complexity" evidence="1">
    <location>
        <begin position="123"/>
        <end position="132"/>
    </location>
</feature>
<sequence length="595" mass="61398">MTEDLERACRSETVTVGTANTVCSTSKSATSCTGCATAKDQTDNECRVPASAAAASPRASPGPSAPSPYPASTSTIFSAPYSGSVPAEENTNSGSVPADDQKINSGSVPADDQKIQKTHQKTQKNATSAAPARVSVSASFRAVPLEALSSLLVQSSLPRDSLLRALLAQRLQHRAANPSPSPNANTKKRCWGGDDSERFGARCGPNNAHLFALCSGPVVPGFGTCSAPAAPVSAPAAPVSAPAAPVSAPTPARVAGRRGRKSGFSGVFGPSQMVGAIWRSVFWAIGPTLPVLPGVVLAPGPVLMALGPLHKFAGRMSPYRRLIRPLVGLMGAGAQPTNKADGKGIWAPYQVQVHLFLLPPRPTKTVATTFAKGAVKLLSGCSVVGWRNNHALANNALCLGIALLLCGANVCSGVSAPFCRPHESLVLGKRSREATIRQELPERMFKRARAVPAGNVVAPWPSVGPMGLASPGGRTVPSGSPCYPSSGSFVSIAPGCVGISAPHTAMIASNVAMGAENDHCCNSLASLARASAVGADHVTSVGARPCWLFTLVLAVYSTFLKVSAPSRWWFAVTFGKAYAQTSRELAHVWRPGGPA</sequence>
<keyword evidence="3" id="KW-1185">Reference proteome</keyword>
<protein>
    <submittedName>
        <fullName evidence="2">Uncharacterized protein</fullName>
    </submittedName>
</protein>
<feature type="compositionally biased region" description="Low complexity" evidence="1">
    <location>
        <begin position="49"/>
        <end position="62"/>
    </location>
</feature>
<dbReference type="AlphaFoldDB" id="A0A1X2GYB5"/>
<evidence type="ECO:0000313" key="3">
    <source>
        <dbReference type="Proteomes" id="UP000242146"/>
    </source>
</evidence>
<feature type="region of interest" description="Disordered" evidence="1">
    <location>
        <begin position="241"/>
        <end position="260"/>
    </location>
</feature>
<reference evidence="2 3" key="1">
    <citation type="submission" date="2016-07" db="EMBL/GenBank/DDBJ databases">
        <title>Pervasive Adenine N6-methylation of Active Genes in Fungi.</title>
        <authorList>
            <consortium name="DOE Joint Genome Institute"/>
            <person name="Mondo S.J."/>
            <person name="Dannebaum R.O."/>
            <person name="Kuo R.C."/>
            <person name="Labutti K."/>
            <person name="Haridas S."/>
            <person name="Kuo A."/>
            <person name="Salamov A."/>
            <person name="Ahrendt S.R."/>
            <person name="Lipzen A."/>
            <person name="Sullivan W."/>
            <person name="Andreopoulos W.B."/>
            <person name="Clum A."/>
            <person name="Lindquist E."/>
            <person name="Daum C."/>
            <person name="Ramamoorthy G.K."/>
            <person name="Gryganskyi A."/>
            <person name="Culley D."/>
            <person name="Magnuson J.K."/>
            <person name="James T.Y."/>
            <person name="O'Malley M.A."/>
            <person name="Stajich J.E."/>
            <person name="Spatafora J.W."/>
            <person name="Visel A."/>
            <person name="Grigoriev I.V."/>
        </authorList>
    </citation>
    <scope>NUCLEOTIDE SEQUENCE [LARGE SCALE GENOMIC DNA]</scope>
    <source>
        <strain evidence="2 3">NRRL 3301</strain>
    </source>
</reference>
<organism evidence="2 3">
    <name type="scientific">Hesseltinella vesiculosa</name>
    <dbReference type="NCBI Taxonomy" id="101127"/>
    <lineage>
        <taxon>Eukaryota</taxon>
        <taxon>Fungi</taxon>
        <taxon>Fungi incertae sedis</taxon>
        <taxon>Mucoromycota</taxon>
        <taxon>Mucoromycotina</taxon>
        <taxon>Mucoromycetes</taxon>
        <taxon>Mucorales</taxon>
        <taxon>Cunninghamellaceae</taxon>
        <taxon>Hesseltinella</taxon>
    </lineage>
</organism>
<dbReference type="Proteomes" id="UP000242146">
    <property type="component" value="Unassembled WGS sequence"/>
</dbReference>
<feature type="compositionally biased region" description="Polar residues" evidence="1">
    <location>
        <begin position="25"/>
        <end position="34"/>
    </location>
</feature>
<feature type="compositionally biased region" description="Low complexity" evidence="1">
    <location>
        <begin position="241"/>
        <end position="254"/>
    </location>
</feature>
<name>A0A1X2GYB5_9FUNG</name>